<evidence type="ECO:0008006" key="5">
    <source>
        <dbReference type="Google" id="ProtNLM"/>
    </source>
</evidence>
<dbReference type="InterPro" id="IPR025110">
    <property type="entry name" value="AMP-bd_C"/>
</dbReference>
<gene>
    <name evidence="3" type="ORF">ACJMK2_043569</name>
</gene>
<dbReference type="PANTHER" id="PTHR42814:SF3">
    <property type="entry name" value="BETA-N-ACETYLHEXOSAMINIDASE"/>
    <property type="match status" value="1"/>
</dbReference>
<name>A0ABD3VXB9_SINWO</name>
<dbReference type="AlphaFoldDB" id="A0ABD3VXB9"/>
<feature type="domain" description="AMP-binding enzyme C-terminal" evidence="2">
    <location>
        <begin position="433"/>
        <end position="512"/>
    </location>
</feature>
<proteinExistence type="predicted"/>
<dbReference type="InterPro" id="IPR000873">
    <property type="entry name" value="AMP-dep_synth/lig_dom"/>
</dbReference>
<protein>
    <recommendedName>
        <fullName evidence="5">Acyl-CoA synthetase family member 2, mitochondrial</fullName>
    </recommendedName>
</protein>
<dbReference type="Proteomes" id="UP001634394">
    <property type="component" value="Unassembled WGS sequence"/>
</dbReference>
<comment type="caution">
    <text evidence="3">The sequence shown here is derived from an EMBL/GenBank/DDBJ whole genome shotgun (WGS) entry which is preliminary data.</text>
</comment>
<dbReference type="InterPro" id="IPR042099">
    <property type="entry name" value="ANL_N_sf"/>
</dbReference>
<keyword evidence="4" id="KW-1185">Reference proteome</keyword>
<dbReference type="PANTHER" id="PTHR42814">
    <property type="entry name" value="AMP-BINDING DOMAIN-CONTAINING PROTEIN"/>
    <property type="match status" value="1"/>
</dbReference>
<dbReference type="PROSITE" id="PS00455">
    <property type="entry name" value="AMP_BINDING"/>
    <property type="match status" value="1"/>
</dbReference>
<organism evidence="3 4">
    <name type="scientific">Sinanodonta woodiana</name>
    <name type="common">Chinese pond mussel</name>
    <name type="synonym">Anodonta woodiana</name>
    <dbReference type="NCBI Taxonomy" id="1069815"/>
    <lineage>
        <taxon>Eukaryota</taxon>
        <taxon>Metazoa</taxon>
        <taxon>Spiralia</taxon>
        <taxon>Lophotrochozoa</taxon>
        <taxon>Mollusca</taxon>
        <taxon>Bivalvia</taxon>
        <taxon>Autobranchia</taxon>
        <taxon>Heteroconchia</taxon>
        <taxon>Palaeoheterodonta</taxon>
        <taxon>Unionida</taxon>
        <taxon>Unionoidea</taxon>
        <taxon>Unionidae</taxon>
        <taxon>Unioninae</taxon>
        <taxon>Sinanodonta</taxon>
    </lineage>
</organism>
<dbReference type="InterPro" id="IPR045851">
    <property type="entry name" value="AMP-bd_C_sf"/>
</dbReference>
<evidence type="ECO:0000259" key="2">
    <source>
        <dbReference type="Pfam" id="PF13193"/>
    </source>
</evidence>
<dbReference type="Gene3D" id="3.40.50.12780">
    <property type="entry name" value="N-terminal domain of ligase-like"/>
    <property type="match status" value="1"/>
</dbReference>
<evidence type="ECO:0000313" key="3">
    <source>
        <dbReference type="EMBL" id="KAL3866255.1"/>
    </source>
</evidence>
<dbReference type="EMBL" id="JBJQND010000009">
    <property type="protein sequence ID" value="KAL3866255.1"/>
    <property type="molecule type" value="Genomic_DNA"/>
</dbReference>
<dbReference type="SUPFAM" id="SSF56801">
    <property type="entry name" value="Acetyl-CoA synthetase-like"/>
    <property type="match status" value="1"/>
</dbReference>
<feature type="domain" description="AMP-dependent synthetase/ligase" evidence="1">
    <location>
        <begin position="312"/>
        <end position="380"/>
    </location>
</feature>
<evidence type="ECO:0000259" key="1">
    <source>
        <dbReference type="Pfam" id="PF00501"/>
    </source>
</evidence>
<sequence>MHRFSYVHNVRSSPPQYRTIPDCIKEKAEDVPNAEAFVFLHEDSGRTSITWKQLYERSFEFAKSLVLLGVNEKDVVAISGPNCPEWLYASFGTMMARAIPATINFTYSDGSDVVAMLKKLESCTTFILHPGFENKQWRIMKSLLESIDENGNIKCQNIPSLKTLIFMAKPTNEGDLLLNVVSEMIEGQSQDLELPRIYPEDIAYILQTSGSTGVPKPLAHTHFSLTGFFFGGNIDVDNKMYNDRNFGWIGGFPFTVCTGGVRITPCYLNETTDYMNFMIKSIHREKCTWAFCLPSLLKELLDRQVAVGTVCKTLFVRYGSSESLLISVKVVTSPEEYKSFSAGHVIKGMEVKIVDNEGHPVSIGTRGEIYVRSSTLFLNYVNDPDKTRKSKTESGWYKTDDVGYLTETGELFVEGRKSDIIICGGLNITPSILESLLKTFPGVEDVAVVPVSHPTLFQVVCACIVPKAGSGLTEEAVRTFCKEKHVDKAGRFTVFPSHYIFLDEFPKHYTGKIDKKSLEHDVEMRFGVNSC</sequence>
<dbReference type="InterPro" id="IPR020845">
    <property type="entry name" value="AMP-binding_CS"/>
</dbReference>
<dbReference type="Pfam" id="PF13193">
    <property type="entry name" value="AMP-binding_C"/>
    <property type="match status" value="1"/>
</dbReference>
<evidence type="ECO:0000313" key="4">
    <source>
        <dbReference type="Proteomes" id="UP001634394"/>
    </source>
</evidence>
<dbReference type="Pfam" id="PF00501">
    <property type="entry name" value="AMP-binding"/>
    <property type="match status" value="2"/>
</dbReference>
<accession>A0ABD3VXB9</accession>
<dbReference type="Gene3D" id="3.30.300.30">
    <property type="match status" value="1"/>
</dbReference>
<reference evidence="3 4" key="1">
    <citation type="submission" date="2024-11" db="EMBL/GenBank/DDBJ databases">
        <title>Chromosome-level genome assembly of the freshwater bivalve Anodonta woodiana.</title>
        <authorList>
            <person name="Chen X."/>
        </authorList>
    </citation>
    <scope>NUCLEOTIDE SEQUENCE [LARGE SCALE GENOMIC DNA]</scope>
    <source>
        <strain evidence="3">MN2024</strain>
        <tissue evidence="3">Gills</tissue>
    </source>
</reference>
<feature type="domain" description="AMP-dependent synthetase/ligase" evidence="1">
    <location>
        <begin position="25"/>
        <end position="302"/>
    </location>
</feature>